<dbReference type="InterPro" id="IPR003439">
    <property type="entry name" value="ABC_transporter-like_ATP-bd"/>
</dbReference>
<comment type="caution">
    <text evidence="5">The sequence shown here is derived from an EMBL/GenBank/DDBJ whole genome shotgun (WGS) entry which is preliminary data.</text>
</comment>
<evidence type="ECO:0000256" key="2">
    <source>
        <dbReference type="ARBA" id="ARBA00022741"/>
    </source>
</evidence>
<proteinExistence type="predicted"/>
<dbReference type="PANTHER" id="PTHR42939">
    <property type="entry name" value="ABC TRANSPORTER ATP-BINDING PROTEIN ALBC-RELATED"/>
    <property type="match status" value="1"/>
</dbReference>
<feature type="domain" description="AAA+ ATPase" evidence="4">
    <location>
        <begin position="25"/>
        <end position="206"/>
    </location>
</feature>
<reference evidence="5 6" key="1">
    <citation type="submission" date="2019-02" db="EMBL/GenBank/DDBJ databases">
        <authorList>
            <person name="Goldberg S.R."/>
            <person name="Haltli B.A."/>
            <person name="Correa H."/>
            <person name="Russell K.G."/>
        </authorList>
    </citation>
    <scope>NUCLEOTIDE SEQUENCE [LARGE SCALE GENOMIC DNA]</scope>
    <source>
        <strain evidence="5 6">JCM 16186</strain>
    </source>
</reference>
<organism evidence="5 6">
    <name type="scientific">Fulvivirga kasyanovii</name>
    <dbReference type="NCBI Taxonomy" id="396812"/>
    <lineage>
        <taxon>Bacteria</taxon>
        <taxon>Pseudomonadati</taxon>
        <taxon>Bacteroidota</taxon>
        <taxon>Cytophagia</taxon>
        <taxon>Cytophagales</taxon>
        <taxon>Fulvivirgaceae</taxon>
        <taxon>Fulvivirga</taxon>
    </lineage>
</organism>
<keyword evidence="2" id="KW-0547">Nucleotide-binding</keyword>
<evidence type="ECO:0000256" key="1">
    <source>
        <dbReference type="ARBA" id="ARBA00022448"/>
    </source>
</evidence>
<gene>
    <name evidence="5" type="ORF">E1163_20050</name>
</gene>
<dbReference type="Proteomes" id="UP000798808">
    <property type="component" value="Unassembled WGS sequence"/>
</dbReference>
<dbReference type="Gene3D" id="3.40.50.300">
    <property type="entry name" value="P-loop containing nucleotide triphosphate hydrolases"/>
    <property type="match status" value="1"/>
</dbReference>
<dbReference type="InterPro" id="IPR027417">
    <property type="entry name" value="P-loop_NTPase"/>
</dbReference>
<evidence type="ECO:0000256" key="3">
    <source>
        <dbReference type="ARBA" id="ARBA00022840"/>
    </source>
</evidence>
<dbReference type="InterPro" id="IPR003593">
    <property type="entry name" value="AAA+_ATPase"/>
</dbReference>
<dbReference type="Pfam" id="PF00005">
    <property type="entry name" value="ABC_tran"/>
    <property type="match status" value="1"/>
</dbReference>
<dbReference type="RefSeq" id="WP_155174260.1">
    <property type="nucleotide sequence ID" value="NZ_BAAAFL010000005.1"/>
</dbReference>
<evidence type="ECO:0000313" key="6">
    <source>
        <dbReference type="Proteomes" id="UP000798808"/>
    </source>
</evidence>
<protein>
    <submittedName>
        <fullName evidence="5">ABC transporter ATP-binding protein</fullName>
    </submittedName>
</protein>
<dbReference type="GO" id="GO:0005524">
    <property type="term" value="F:ATP binding"/>
    <property type="evidence" value="ECO:0007669"/>
    <property type="project" value="UniProtKB-KW"/>
</dbReference>
<sequence length="209" mass="23352">MLSISDYSKSYGHEPVLNIRKQHFRNGCHLIQGSNGSGKTTLFKSIAGLLKFDGEIALDEKLSVKHNPVKYRLHVNYCEAEPVFPPFLTAHDLASFVATAKKAPRKQIEDLIDTLNMGSFIHQPVKTYSSGMLKKTSLLLGFLGQPRVILLDEPFTTIDADTLKSLSELITYNEKECTFLVSTHQTPDQLPLIFRGTYYIENNALCSGS</sequence>
<keyword evidence="3 5" id="KW-0067">ATP-binding</keyword>
<evidence type="ECO:0000313" key="5">
    <source>
        <dbReference type="EMBL" id="MTI27259.1"/>
    </source>
</evidence>
<dbReference type="SMART" id="SM00382">
    <property type="entry name" value="AAA"/>
    <property type="match status" value="1"/>
</dbReference>
<dbReference type="EMBL" id="SMLW01000619">
    <property type="protein sequence ID" value="MTI27259.1"/>
    <property type="molecule type" value="Genomic_DNA"/>
</dbReference>
<dbReference type="PANTHER" id="PTHR42939:SF1">
    <property type="entry name" value="ABC TRANSPORTER ATP-BINDING PROTEIN ALBC-RELATED"/>
    <property type="match status" value="1"/>
</dbReference>
<keyword evidence="6" id="KW-1185">Reference proteome</keyword>
<dbReference type="InterPro" id="IPR051782">
    <property type="entry name" value="ABC_Transporter_VariousFunc"/>
</dbReference>
<accession>A0ABW9RVI9</accession>
<dbReference type="SUPFAM" id="SSF52540">
    <property type="entry name" value="P-loop containing nucleoside triphosphate hydrolases"/>
    <property type="match status" value="1"/>
</dbReference>
<evidence type="ECO:0000259" key="4">
    <source>
        <dbReference type="SMART" id="SM00382"/>
    </source>
</evidence>
<name>A0ABW9RVI9_9BACT</name>
<keyword evidence="1" id="KW-0813">Transport</keyword>